<comment type="caution">
    <text evidence="12">The sequence shown here is derived from an EMBL/GenBank/DDBJ whole genome shotgun (WGS) entry which is preliminary data.</text>
</comment>
<dbReference type="Proteomes" id="UP001501577">
    <property type="component" value="Unassembled WGS sequence"/>
</dbReference>
<evidence type="ECO:0000256" key="8">
    <source>
        <dbReference type="ARBA" id="ARBA00049473"/>
    </source>
</evidence>
<dbReference type="InterPro" id="IPR029061">
    <property type="entry name" value="THDP-binding"/>
</dbReference>
<dbReference type="PANTHER" id="PTHR43522:SF2">
    <property type="entry name" value="TRANSKETOLASE 1-RELATED"/>
    <property type="match status" value="1"/>
</dbReference>
<dbReference type="EC" id="2.2.1.1" evidence="3 9"/>
<comment type="similarity">
    <text evidence="1 10">Belongs to the transketolase family.</text>
</comment>
<name>A0ABN3Y6J1_9ENTE</name>
<dbReference type="SMART" id="SM00861">
    <property type="entry name" value="Transket_pyr"/>
    <property type="match status" value="1"/>
</dbReference>
<comment type="cofactor">
    <cofactor evidence="10">
        <name>Mg(2+)</name>
        <dbReference type="ChEBI" id="CHEBI:18420"/>
    </cofactor>
    <cofactor evidence="10">
        <name>Ca(2+)</name>
        <dbReference type="ChEBI" id="CHEBI:29108"/>
    </cofactor>
    <cofactor evidence="10">
        <name>Mn(2+)</name>
        <dbReference type="ChEBI" id="CHEBI:29035"/>
    </cofactor>
    <cofactor evidence="10">
        <name>Co(2+)</name>
        <dbReference type="ChEBI" id="CHEBI:48828"/>
    </cofactor>
    <text evidence="10">Binds 1 Mg(2+) ion per subunit. Can also utilize other divalent metal cations, such as Ca(2+), Mn(2+) and Co(2+).</text>
</comment>
<comment type="catalytic activity">
    <reaction evidence="8 10">
        <text>D-sedoheptulose 7-phosphate + D-glyceraldehyde 3-phosphate = aldehydo-D-ribose 5-phosphate + D-xylulose 5-phosphate</text>
        <dbReference type="Rhea" id="RHEA:10508"/>
        <dbReference type="ChEBI" id="CHEBI:57483"/>
        <dbReference type="ChEBI" id="CHEBI:57737"/>
        <dbReference type="ChEBI" id="CHEBI:58273"/>
        <dbReference type="ChEBI" id="CHEBI:59776"/>
        <dbReference type="EC" id="2.2.1.1"/>
    </reaction>
</comment>
<dbReference type="Gene3D" id="3.40.50.970">
    <property type="match status" value="2"/>
</dbReference>
<keyword evidence="6 10" id="KW-0460">Magnesium</keyword>
<dbReference type="Pfam" id="PF00456">
    <property type="entry name" value="Transketolase_N"/>
    <property type="match status" value="1"/>
</dbReference>
<keyword evidence="5 10" id="KW-0479">Metal-binding</keyword>
<evidence type="ECO:0000313" key="13">
    <source>
        <dbReference type="Proteomes" id="UP001501577"/>
    </source>
</evidence>
<dbReference type="InterPro" id="IPR005478">
    <property type="entry name" value="Transketolase_bac-like"/>
</dbReference>
<dbReference type="InterPro" id="IPR033247">
    <property type="entry name" value="Transketolase_fam"/>
</dbReference>
<organism evidence="12 13">
    <name type="scientific">Tetragenococcus solitarius</name>
    <dbReference type="NCBI Taxonomy" id="71453"/>
    <lineage>
        <taxon>Bacteria</taxon>
        <taxon>Bacillati</taxon>
        <taxon>Bacillota</taxon>
        <taxon>Bacilli</taxon>
        <taxon>Lactobacillales</taxon>
        <taxon>Enterococcaceae</taxon>
        <taxon>Tetragenococcus</taxon>
    </lineage>
</organism>
<keyword evidence="4 10" id="KW-0808">Transferase</keyword>
<evidence type="ECO:0000256" key="4">
    <source>
        <dbReference type="ARBA" id="ARBA00022679"/>
    </source>
</evidence>
<comment type="cofactor">
    <cofactor evidence="10">
        <name>thiamine diphosphate</name>
        <dbReference type="ChEBI" id="CHEBI:58937"/>
    </cofactor>
    <text evidence="10">Binds 1 thiamine pyrophosphate per subunit.</text>
</comment>
<dbReference type="CDD" id="cd07033">
    <property type="entry name" value="TPP_PYR_DXS_TK_like"/>
    <property type="match status" value="1"/>
</dbReference>
<keyword evidence="13" id="KW-1185">Reference proteome</keyword>
<dbReference type="Gene3D" id="3.40.50.920">
    <property type="match status" value="1"/>
</dbReference>
<comment type="subunit">
    <text evidence="2 10">Homodimer.</text>
</comment>
<keyword evidence="10" id="KW-0106">Calcium</keyword>
<evidence type="ECO:0000256" key="6">
    <source>
        <dbReference type="ARBA" id="ARBA00022842"/>
    </source>
</evidence>
<sequence length="666" mass="72525">MFDEIDEIGVNTLRTLSIDAVQKANSGHPGLPLGAAPMAYALWTKYLKVNPKTSRNWIDRDRFVLSAGHGSALLYSLLHCSGYDVSMEDLKNFRQWNGHTPGHPEVGEIDGVEATTGPLGQGLAMAVGMAMSEAHLAAQYNKKDFPIIDHYTYALAGDGDLMEGVSQEASSLAGHLQLGKLIVFYDSNDISLDGPTSKAFTENVGQRYEAYGWQHLLVEDGTDMEAIAQAIEQAQKNTEQPTLIEVKTVIGLGSPKEGTSAVHGAALGEEGVQAAKQFFGWDFPEFTVPEEAARRFKETMIEQGEKDEAKWNELFAAYEKNYPEEAQQLKEAFAGELPEGWKSELPHYDLGSGQASRKSSQEMIQAISKAVPSFWGGSADLSSSNNTMVAADHDFTPEQYDGRNIWFGVREFAMVAIMNGIQLHGGTKIYGGTFFVFSDYCRPAIRLAAIQHLPVTYVFTHDSIAVGEDGPTHEPVEQLASLRAMPNLSVIRPADGNETRAAWKLAMEATTRPTMLVLSRQNLPTLAGTTEGADENVAKGGYVISPQKGNKPDGILIATGSEVHLAVEAQEKLAKDNIDVSVVSLPSFDRFEQQSEAYKESVLPSGITKRLGIEAGASFGWHQYVKDEGQLLTIDRFGASAPGNKVLEEYGFTADNIVSIFKTIEG</sequence>
<dbReference type="InterPro" id="IPR005475">
    <property type="entry name" value="Transketolase-like_Pyr-bd"/>
</dbReference>
<dbReference type="NCBIfam" id="TIGR00232">
    <property type="entry name" value="tktlase_bact"/>
    <property type="match status" value="1"/>
</dbReference>
<dbReference type="InterPro" id="IPR049557">
    <property type="entry name" value="Transketolase_CS"/>
</dbReference>
<reference evidence="12 13" key="1">
    <citation type="journal article" date="2019" name="Int. J. Syst. Evol. Microbiol.">
        <title>The Global Catalogue of Microorganisms (GCM) 10K type strain sequencing project: providing services to taxonomists for standard genome sequencing and annotation.</title>
        <authorList>
            <consortium name="The Broad Institute Genomics Platform"/>
            <consortium name="The Broad Institute Genome Sequencing Center for Infectious Disease"/>
            <person name="Wu L."/>
            <person name="Ma J."/>
        </authorList>
    </citation>
    <scope>NUCLEOTIDE SEQUENCE [LARGE SCALE GENOMIC DNA]</scope>
    <source>
        <strain evidence="12 13">JCM 8736</strain>
    </source>
</reference>
<dbReference type="Pfam" id="PF02779">
    <property type="entry name" value="Transket_pyr"/>
    <property type="match status" value="1"/>
</dbReference>
<dbReference type="RefSeq" id="WP_068706916.1">
    <property type="nucleotide sequence ID" value="NZ_BAAAXQ010000005.1"/>
</dbReference>
<dbReference type="SUPFAM" id="SSF52922">
    <property type="entry name" value="TK C-terminal domain-like"/>
    <property type="match status" value="1"/>
</dbReference>
<gene>
    <name evidence="12" type="primary">tkt_1</name>
    <name evidence="12" type="ORF">GCM10019998_01300</name>
</gene>
<dbReference type="InterPro" id="IPR005474">
    <property type="entry name" value="Transketolase_N"/>
</dbReference>
<evidence type="ECO:0000256" key="2">
    <source>
        <dbReference type="ARBA" id="ARBA00011738"/>
    </source>
</evidence>
<dbReference type="InterPro" id="IPR009014">
    <property type="entry name" value="Transketo_C/PFOR_II"/>
</dbReference>
<dbReference type="SUPFAM" id="SSF52518">
    <property type="entry name" value="Thiamin diphosphate-binding fold (THDP-binding)"/>
    <property type="match status" value="2"/>
</dbReference>
<evidence type="ECO:0000256" key="5">
    <source>
        <dbReference type="ARBA" id="ARBA00022723"/>
    </source>
</evidence>
<dbReference type="PROSITE" id="PS00801">
    <property type="entry name" value="TRANSKETOLASE_1"/>
    <property type="match status" value="1"/>
</dbReference>
<protein>
    <recommendedName>
        <fullName evidence="3 9">Transketolase</fullName>
        <ecNumber evidence="3 9">2.2.1.1</ecNumber>
    </recommendedName>
</protein>
<evidence type="ECO:0000256" key="7">
    <source>
        <dbReference type="ARBA" id="ARBA00023052"/>
    </source>
</evidence>
<evidence type="ECO:0000259" key="11">
    <source>
        <dbReference type="SMART" id="SM00861"/>
    </source>
</evidence>
<evidence type="ECO:0000256" key="9">
    <source>
        <dbReference type="NCBIfam" id="TIGR00232"/>
    </source>
</evidence>
<feature type="domain" description="Transketolase-like pyrimidine-binding" evidence="11">
    <location>
        <begin position="354"/>
        <end position="525"/>
    </location>
</feature>
<proteinExistence type="inferred from homology"/>
<evidence type="ECO:0000256" key="3">
    <source>
        <dbReference type="ARBA" id="ARBA00013152"/>
    </source>
</evidence>
<dbReference type="InterPro" id="IPR055152">
    <property type="entry name" value="Transketolase-like_C_2"/>
</dbReference>
<comment type="function">
    <text evidence="10">Catalyzes the transfer of a two-carbon ketol group from a ketose donor to an aldose acceptor, via a covalent intermediate with the cofactor thiamine pyrophosphate.</text>
</comment>
<evidence type="ECO:0000256" key="10">
    <source>
        <dbReference type="RuleBase" id="RU004996"/>
    </source>
</evidence>
<dbReference type="PANTHER" id="PTHR43522">
    <property type="entry name" value="TRANSKETOLASE"/>
    <property type="match status" value="1"/>
</dbReference>
<evidence type="ECO:0000256" key="1">
    <source>
        <dbReference type="ARBA" id="ARBA00007131"/>
    </source>
</evidence>
<dbReference type="Pfam" id="PF22613">
    <property type="entry name" value="Transketolase_C_1"/>
    <property type="match status" value="1"/>
</dbReference>
<evidence type="ECO:0000313" key="12">
    <source>
        <dbReference type="EMBL" id="GAA3008884.1"/>
    </source>
</evidence>
<dbReference type="EMBL" id="BAAAXQ010000005">
    <property type="protein sequence ID" value="GAA3008884.1"/>
    <property type="molecule type" value="Genomic_DNA"/>
</dbReference>
<keyword evidence="7 10" id="KW-0786">Thiamine pyrophosphate</keyword>
<dbReference type="PROSITE" id="PS00802">
    <property type="entry name" value="TRANSKETOLASE_2"/>
    <property type="match status" value="1"/>
</dbReference>
<accession>A0ABN3Y6J1</accession>
<dbReference type="CDD" id="cd02012">
    <property type="entry name" value="TPP_TK"/>
    <property type="match status" value="1"/>
</dbReference>
<dbReference type="InterPro" id="IPR020826">
    <property type="entry name" value="Transketolase_BS"/>
</dbReference>